<dbReference type="Pfam" id="PF21349">
    <property type="entry name" value="RUBY_RBDX"/>
    <property type="match status" value="1"/>
</dbReference>
<dbReference type="InterPro" id="IPR003251">
    <property type="entry name" value="Rr_diiron-bd_dom"/>
</dbReference>
<evidence type="ECO:0000313" key="12">
    <source>
        <dbReference type="Proteomes" id="UP000287243"/>
    </source>
</evidence>
<evidence type="ECO:0000256" key="1">
    <source>
        <dbReference type="ARBA" id="ARBA00001965"/>
    </source>
</evidence>
<evidence type="ECO:0000256" key="2">
    <source>
        <dbReference type="ARBA" id="ARBA00022448"/>
    </source>
</evidence>
<dbReference type="PANTHER" id="PTHR43865:SF1">
    <property type="entry name" value="RUBRERYTHRIN-RELATED"/>
    <property type="match status" value="1"/>
</dbReference>
<keyword evidence="2" id="KW-0813">Transport</keyword>
<dbReference type="SUPFAM" id="SSF47240">
    <property type="entry name" value="Ferritin-like"/>
    <property type="match status" value="1"/>
</dbReference>
<dbReference type="InterPro" id="IPR009040">
    <property type="entry name" value="Ferritin-like_diiron"/>
</dbReference>
<dbReference type="GO" id="GO:0016491">
    <property type="term" value="F:oxidoreductase activity"/>
    <property type="evidence" value="ECO:0007669"/>
    <property type="project" value="InterPro"/>
</dbReference>
<dbReference type="Gene3D" id="2.20.28.10">
    <property type="match status" value="1"/>
</dbReference>
<reference evidence="11 12" key="1">
    <citation type="submission" date="2017-01" db="EMBL/GenBank/DDBJ databases">
        <title>First insights into the biology of 'candidatus Vampirococcus archaeovorus'.</title>
        <authorList>
            <person name="Kizina J."/>
            <person name="Jordan S."/>
            <person name="Stueber K."/>
            <person name="Reinhardt R."/>
            <person name="Harder J."/>
        </authorList>
    </citation>
    <scope>NUCLEOTIDE SEQUENCE [LARGE SCALE GENOMIC DNA]</scope>
    <source>
        <strain evidence="11 12">LiM</strain>
    </source>
</reference>
<evidence type="ECO:0000256" key="3">
    <source>
        <dbReference type="ARBA" id="ARBA00022723"/>
    </source>
</evidence>
<dbReference type="PANTHER" id="PTHR43865">
    <property type="entry name" value="RUBRERYTHRIN-RELATED"/>
    <property type="match status" value="1"/>
</dbReference>
<dbReference type="CDD" id="cd00729">
    <property type="entry name" value="rubredoxin_SM"/>
    <property type="match status" value="1"/>
</dbReference>
<gene>
    <name evidence="11" type="ORF">BU251_08710</name>
</gene>
<comment type="subunit">
    <text evidence="7">Homodimer. Possesses two rubredoxin-like centers and two non-sulfur oxo-bridged di-iron centers per dimer.</text>
</comment>
<keyword evidence="5" id="KW-0408">Iron</keyword>
<dbReference type="GO" id="GO:0005506">
    <property type="term" value="F:iron ion binding"/>
    <property type="evidence" value="ECO:0007669"/>
    <property type="project" value="InterPro"/>
</dbReference>
<dbReference type="SUPFAM" id="SSF57802">
    <property type="entry name" value="Rubredoxin-like"/>
    <property type="match status" value="1"/>
</dbReference>
<dbReference type="InterPro" id="IPR052364">
    <property type="entry name" value="Rubrerythrin"/>
</dbReference>
<dbReference type="InterPro" id="IPR048574">
    <property type="entry name" value="RUBY_RBDX"/>
</dbReference>
<dbReference type="EMBL" id="CP019384">
    <property type="protein sequence ID" value="QAT17794.1"/>
    <property type="molecule type" value="Genomic_DNA"/>
</dbReference>
<dbReference type="Pfam" id="PF02915">
    <property type="entry name" value="Rubrerythrin"/>
    <property type="match status" value="1"/>
</dbReference>
<dbReference type="PROSITE" id="PS50905">
    <property type="entry name" value="FERRITIN_LIKE"/>
    <property type="match status" value="1"/>
</dbReference>
<evidence type="ECO:0000256" key="4">
    <source>
        <dbReference type="ARBA" id="ARBA00022982"/>
    </source>
</evidence>
<dbReference type="Proteomes" id="UP000287243">
    <property type="component" value="Chromosome"/>
</dbReference>
<proteinExistence type="predicted"/>
<dbReference type="CDD" id="cd01041">
    <property type="entry name" value="Rubrerythrin"/>
    <property type="match status" value="1"/>
</dbReference>
<dbReference type="RefSeq" id="WP_128700762.1">
    <property type="nucleotide sequence ID" value="NZ_CP019384.1"/>
</dbReference>
<evidence type="ECO:0000256" key="7">
    <source>
        <dbReference type="ARBA" id="ARBA00063441"/>
    </source>
</evidence>
<dbReference type="InterPro" id="IPR024934">
    <property type="entry name" value="Rubredoxin-like_dom"/>
</dbReference>
<keyword evidence="12" id="KW-1185">Reference proteome</keyword>
<keyword evidence="3" id="KW-0479">Metal-binding</keyword>
<name>A0A410P760_VELA1</name>
<dbReference type="PROSITE" id="PS50903">
    <property type="entry name" value="RUBREDOXIN_LIKE"/>
    <property type="match status" value="1"/>
</dbReference>
<dbReference type="InterPro" id="IPR009078">
    <property type="entry name" value="Ferritin-like_SF"/>
</dbReference>
<evidence type="ECO:0000256" key="8">
    <source>
        <dbReference type="ARBA" id="ARBA00069213"/>
    </source>
</evidence>
<keyword evidence="4" id="KW-0249">Electron transport</keyword>
<protein>
    <recommendedName>
        <fullName evidence="8">Rubrerythrin</fullName>
    </recommendedName>
</protein>
<evidence type="ECO:0000259" key="9">
    <source>
        <dbReference type="PROSITE" id="PS50903"/>
    </source>
</evidence>
<evidence type="ECO:0000256" key="5">
    <source>
        <dbReference type="ARBA" id="ARBA00023004"/>
    </source>
</evidence>
<dbReference type="InterPro" id="IPR012347">
    <property type="entry name" value="Ferritin-like"/>
</dbReference>
<sequence length="192" mass="21922">MNKSVKGSKTEKNLLAAFAGESQARNRYTYFASAARKEGYEQIANIFIKTAENEKEHAKVFFKYLEGGDVEITASYPAGAIRDTRNNLQEAAAGENLEWTTLYADFAKTAKDEGFPEIARSFEQISKVEKFHEARYRKLINNIAHGEVFRRQMVVKWHCINCGYVFEGPEAPRECPACKHPQAFYEILSENY</sequence>
<evidence type="ECO:0000259" key="10">
    <source>
        <dbReference type="PROSITE" id="PS50905"/>
    </source>
</evidence>
<dbReference type="OrthoDB" id="9799749at2"/>
<evidence type="ECO:0000313" key="11">
    <source>
        <dbReference type="EMBL" id="QAT17794.1"/>
    </source>
</evidence>
<feature type="domain" description="Rubredoxin-like" evidence="9">
    <location>
        <begin position="154"/>
        <end position="188"/>
    </location>
</feature>
<evidence type="ECO:0000256" key="6">
    <source>
        <dbReference type="ARBA" id="ARBA00055868"/>
    </source>
</evidence>
<dbReference type="Gene3D" id="1.20.1260.10">
    <property type="match status" value="1"/>
</dbReference>
<dbReference type="KEGG" id="vai:BU251_08710"/>
<comment type="function">
    <text evidence="6">May provide oxidative stress protection via catalytic reduction of intracellular hydrogen peroxide.</text>
</comment>
<dbReference type="AlphaFoldDB" id="A0A410P760"/>
<dbReference type="NCBIfam" id="NF045767">
    <property type="entry name" value="RuberyRbr"/>
    <property type="match status" value="1"/>
</dbReference>
<feature type="domain" description="Ferritin-like diiron" evidence="10">
    <location>
        <begin position="4"/>
        <end position="147"/>
    </location>
</feature>
<organism evidence="11 12">
    <name type="scientific">Velamenicoccus archaeovorus</name>
    <dbReference type="NCBI Taxonomy" id="1930593"/>
    <lineage>
        <taxon>Bacteria</taxon>
        <taxon>Pseudomonadati</taxon>
        <taxon>Candidatus Omnitrophota</taxon>
        <taxon>Candidatus Velamenicoccus</taxon>
    </lineage>
</organism>
<dbReference type="FunFam" id="2.20.28.10:FF:000018">
    <property type="entry name" value="Rubrerythrin"/>
    <property type="match status" value="1"/>
</dbReference>
<comment type="cofactor">
    <cofactor evidence="1">
        <name>Fe(3+)</name>
        <dbReference type="ChEBI" id="CHEBI:29034"/>
    </cofactor>
</comment>
<accession>A0A410P760</accession>